<protein>
    <recommendedName>
        <fullName evidence="3">Restriction endonuclease</fullName>
    </recommendedName>
</protein>
<organism evidence="1 2">
    <name type="scientific">candidate division WWE3 bacterium CG22_combo_CG10-13_8_21_14_all_39_12</name>
    <dbReference type="NCBI Taxonomy" id="1975094"/>
    <lineage>
        <taxon>Bacteria</taxon>
        <taxon>Katanobacteria</taxon>
    </lineage>
</organism>
<comment type="caution">
    <text evidence="1">The sequence shown here is derived from an EMBL/GenBank/DDBJ whole genome shotgun (WGS) entry which is preliminary data.</text>
</comment>
<proteinExistence type="predicted"/>
<evidence type="ECO:0000313" key="1">
    <source>
        <dbReference type="EMBL" id="PIP56089.1"/>
    </source>
</evidence>
<evidence type="ECO:0000313" key="2">
    <source>
        <dbReference type="Proteomes" id="UP000228495"/>
    </source>
</evidence>
<gene>
    <name evidence="1" type="ORF">COX05_04925</name>
</gene>
<dbReference type="AlphaFoldDB" id="A0A2H0BES7"/>
<evidence type="ECO:0008006" key="3">
    <source>
        <dbReference type="Google" id="ProtNLM"/>
    </source>
</evidence>
<dbReference type="Proteomes" id="UP000228495">
    <property type="component" value="Unassembled WGS sequence"/>
</dbReference>
<reference evidence="1 2" key="1">
    <citation type="submission" date="2017-09" db="EMBL/GenBank/DDBJ databases">
        <title>Depth-based differentiation of microbial function through sediment-hosted aquifers and enrichment of novel symbionts in the deep terrestrial subsurface.</title>
        <authorList>
            <person name="Probst A.J."/>
            <person name="Ladd B."/>
            <person name="Jarett J.K."/>
            <person name="Geller-Mcgrath D.E."/>
            <person name="Sieber C.M."/>
            <person name="Emerson J.B."/>
            <person name="Anantharaman K."/>
            <person name="Thomas B.C."/>
            <person name="Malmstrom R."/>
            <person name="Stieglmeier M."/>
            <person name="Klingl A."/>
            <person name="Woyke T."/>
            <person name="Ryan C.M."/>
            <person name="Banfield J.F."/>
        </authorList>
    </citation>
    <scope>NUCLEOTIDE SEQUENCE [LARGE SCALE GENOMIC DNA]</scope>
    <source>
        <strain evidence="1">CG22_combo_CG10-13_8_21_14_all_39_12</strain>
    </source>
</reference>
<accession>A0A2H0BES7</accession>
<sequence>MRENECAMTNLVEGREKLTTRSARTEQEQSPVEMVRAQAKRMKDLFKEHQIRIPELGATIGKSIVYELCVLHILSDLPRNLVMGEVEKIHAFYEELFGDTSDYEAVRKGFMAEFAVAYAFSEQIGYPVYLPTPEEDTHAKIDLIVDLEDGEPPLAIQIKSLNLQFDPNQIIYELTDADFKELGAEINNTALLEKMQSDAQAMEAYCSKNNLRPLMLVVPSAQSDSPLYNDRTGLPVQQTSNGEETMLANRIYNELEEKELITW</sequence>
<dbReference type="EMBL" id="PCSU01000089">
    <property type="protein sequence ID" value="PIP56089.1"/>
    <property type="molecule type" value="Genomic_DNA"/>
</dbReference>
<name>A0A2H0BES7_UNCKA</name>